<reference evidence="2 3" key="1">
    <citation type="submission" date="2023-12" db="EMBL/GenBank/DDBJ databases">
        <title>Hybrid Genome Assemblies of Mycoplasma cynos and Mycoplasma felis isolated from Dogs and Cats with Infectious Respiratory Disease.</title>
        <authorList>
            <person name="Framst I."/>
            <person name="Cai H."/>
            <person name="Ramesh P."/>
            <person name="Maboni G."/>
        </authorList>
    </citation>
    <scope>NUCLEOTIDE SEQUENCE [LARGE SCALE GENOMIC DNA]</scope>
    <source>
        <strain evidence="2 3">30510</strain>
    </source>
</reference>
<feature type="transmembrane region" description="Helical" evidence="1">
    <location>
        <begin position="9"/>
        <end position="30"/>
    </location>
</feature>
<dbReference type="Proteomes" id="UP001327314">
    <property type="component" value="Chromosome"/>
</dbReference>
<accession>A0ABD8AJQ4</accession>
<gene>
    <name evidence="2" type="ORF">RRG46_01245</name>
</gene>
<sequence>MKGKFKKLVGYFVLASIISSLLTSSIYYYIHYKKTINQINESHENVLTEYKNLNKTNILDIQDESDINLYFSSYGVQTFYNLIRMSMLSKKEVHFYRSNKLISFHKDLNVNEFEHFLKNNRKVNDLSILKNSGIHELGDYKDESTFFDKALEFVKNNPDKKIGIWTNSDHFVANANKLSRLSKFDNVQIFGIEDSNLLGQYIIDNYYKDNKFIRENQNPKSKKWKNPIINSKVTRWNQYLIPMFYKNIKVYWSDPQQSKNFEILGINNHFSFFNEEGFQKLKDEIFQRKDKYNKRYSTYWAKITGYNWEKERDKVNKIQNENNKESLIILGTNSTNDQDSISKILLEYGDQYNIYYKGHPGMNANASFIINKLKPGAKISFFDYETQQRRSFTIDNSWKITALETQIQSEELTSDHANEKNGIWFNKWIGLDGISSALYGILNKRNTYSNILFLGDSFNKKLFKKGTQKFNAFLNKIAAKGASSSVIISKINNKSPKDAELEDFVFKTSLNSGFKIIKPIKILNKTKNSENSYIFEFEIEISYQLNNKTPIEKFIIKVNKNI</sequence>
<organism evidence="2 3">
    <name type="scientific">Mycoplasmopsis cynos</name>
    <dbReference type="NCBI Taxonomy" id="171284"/>
    <lineage>
        <taxon>Bacteria</taxon>
        <taxon>Bacillati</taxon>
        <taxon>Mycoplasmatota</taxon>
        <taxon>Mycoplasmoidales</taxon>
        <taxon>Metamycoplasmataceae</taxon>
        <taxon>Mycoplasmopsis</taxon>
    </lineage>
</organism>
<name>A0ABD8AJQ4_9BACT</name>
<evidence type="ECO:0000256" key="1">
    <source>
        <dbReference type="SAM" id="Phobius"/>
    </source>
</evidence>
<evidence type="ECO:0000313" key="2">
    <source>
        <dbReference type="EMBL" id="WQQ20165.1"/>
    </source>
</evidence>
<keyword evidence="1" id="KW-0812">Transmembrane</keyword>
<evidence type="ECO:0000313" key="3">
    <source>
        <dbReference type="Proteomes" id="UP001327314"/>
    </source>
</evidence>
<protein>
    <submittedName>
        <fullName evidence="2">Uncharacterized protein</fullName>
    </submittedName>
</protein>
<keyword evidence="1" id="KW-1133">Transmembrane helix</keyword>
<proteinExistence type="predicted"/>
<keyword evidence="1" id="KW-0472">Membrane</keyword>
<dbReference type="EMBL" id="CP141046">
    <property type="protein sequence ID" value="WQQ20165.1"/>
    <property type="molecule type" value="Genomic_DNA"/>
</dbReference>
<dbReference type="AlphaFoldDB" id="A0ABD8AJQ4"/>
<dbReference type="RefSeq" id="WP_322936197.1">
    <property type="nucleotide sequence ID" value="NZ_CP141046.1"/>
</dbReference>